<protein>
    <submittedName>
        <fullName evidence="1">Uncharacterized protein</fullName>
    </submittedName>
</protein>
<keyword evidence="2" id="KW-1185">Reference proteome</keyword>
<evidence type="ECO:0000313" key="2">
    <source>
        <dbReference type="Proteomes" id="UP001595075"/>
    </source>
</evidence>
<sequence>MDLADPLHMEGPARGVHNERYMSDTEKIQFLKAGYRIRISSKIDLKGLVATDRIIPDNIGEVYYLTHNLQNTWHWLEKQTPEEPYESGSPAQFCPHVSYNNPNDPGGMDKRHFFQALSMKNAVHGATGTGLPDKVNLGAYPTAKITLDKFCYAHLVATSRKAVQIKFTGWGQLK</sequence>
<proteinExistence type="predicted"/>
<comment type="caution">
    <text evidence="1">The sequence shown here is derived from an EMBL/GenBank/DDBJ whole genome shotgun (WGS) entry which is preliminary data.</text>
</comment>
<organism evidence="1 2">
    <name type="scientific">Oculimacula yallundae</name>
    <dbReference type="NCBI Taxonomy" id="86028"/>
    <lineage>
        <taxon>Eukaryota</taxon>
        <taxon>Fungi</taxon>
        <taxon>Dikarya</taxon>
        <taxon>Ascomycota</taxon>
        <taxon>Pezizomycotina</taxon>
        <taxon>Leotiomycetes</taxon>
        <taxon>Helotiales</taxon>
        <taxon>Ploettnerulaceae</taxon>
        <taxon>Oculimacula</taxon>
    </lineage>
</organism>
<evidence type="ECO:0000313" key="1">
    <source>
        <dbReference type="EMBL" id="KAL2063259.1"/>
    </source>
</evidence>
<dbReference type="EMBL" id="JAZHXI010000015">
    <property type="protein sequence ID" value="KAL2063259.1"/>
    <property type="molecule type" value="Genomic_DNA"/>
</dbReference>
<dbReference type="Proteomes" id="UP001595075">
    <property type="component" value="Unassembled WGS sequence"/>
</dbReference>
<reference evidence="1 2" key="1">
    <citation type="journal article" date="2024" name="Commun. Biol.">
        <title>Comparative genomic analysis of thermophilic fungi reveals convergent evolutionary adaptations and gene losses.</title>
        <authorList>
            <person name="Steindorff A.S."/>
            <person name="Aguilar-Pontes M.V."/>
            <person name="Robinson A.J."/>
            <person name="Andreopoulos B."/>
            <person name="LaButti K."/>
            <person name="Kuo A."/>
            <person name="Mondo S."/>
            <person name="Riley R."/>
            <person name="Otillar R."/>
            <person name="Haridas S."/>
            <person name="Lipzen A."/>
            <person name="Grimwood J."/>
            <person name="Schmutz J."/>
            <person name="Clum A."/>
            <person name="Reid I.D."/>
            <person name="Moisan M.C."/>
            <person name="Butler G."/>
            <person name="Nguyen T.T.M."/>
            <person name="Dewar K."/>
            <person name="Conant G."/>
            <person name="Drula E."/>
            <person name="Henrissat B."/>
            <person name="Hansel C."/>
            <person name="Singer S."/>
            <person name="Hutchinson M.I."/>
            <person name="de Vries R.P."/>
            <person name="Natvig D.O."/>
            <person name="Powell A.J."/>
            <person name="Tsang A."/>
            <person name="Grigoriev I.V."/>
        </authorList>
    </citation>
    <scope>NUCLEOTIDE SEQUENCE [LARGE SCALE GENOMIC DNA]</scope>
    <source>
        <strain evidence="1 2">CBS 494.80</strain>
    </source>
</reference>
<gene>
    <name evidence="1" type="ORF">VTL71DRAFT_5064</name>
</gene>
<accession>A0ABR4C1P7</accession>
<name>A0ABR4C1P7_9HELO</name>